<evidence type="ECO:0000259" key="2">
    <source>
        <dbReference type="Pfam" id="PF13511"/>
    </source>
</evidence>
<gene>
    <name evidence="3" type="ORF">EYC98_01395</name>
</gene>
<dbReference type="EMBL" id="SHNN01000001">
    <property type="protein sequence ID" value="MCX2979510.1"/>
    <property type="molecule type" value="Genomic_DNA"/>
</dbReference>
<accession>A0ABT3TB74</accession>
<evidence type="ECO:0000313" key="4">
    <source>
        <dbReference type="Proteomes" id="UP001143362"/>
    </source>
</evidence>
<reference evidence="3" key="1">
    <citation type="submission" date="2019-02" db="EMBL/GenBank/DDBJ databases">
        <authorList>
            <person name="Li S.-H."/>
        </authorList>
    </citation>
    <scope>NUCLEOTIDE SEQUENCE</scope>
    <source>
        <strain evidence="3">IMCC14734</strain>
    </source>
</reference>
<feature type="domain" description="DUF4124" evidence="2">
    <location>
        <begin position="88"/>
        <end position="127"/>
    </location>
</feature>
<evidence type="ECO:0000313" key="3">
    <source>
        <dbReference type="EMBL" id="MCX2979510.1"/>
    </source>
</evidence>
<protein>
    <submittedName>
        <fullName evidence="3">DUF4124 domain-containing protein</fullName>
    </submittedName>
</protein>
<dbReference type="InterPro" id="IPR025392">
    <property type="entry name" value="DUF4124"/>
</dbReference>
<organism evidence="3 4">
    <name type="scientific">Candidatus Litorirhabdus singularis</name>
    <dbReference type="NCBI Taxonomy" id="2518993"/>
    <lineage>
        <taxon>Bacteria</taxon>
        <taxon>Pseudomonadati</taxon>
        <taxon>Pseudomonadota</taxon>
        <taxon>Gammaproteobacteria</taxon>
        <taxon>Cellvibrionales</taxon>
        <taxon>Halieaceae</taxon>
        <taxon>Candidatus Litorirhabdus</taxon>
    </lineage>
</organism>
<dbReference type="RefSeq" id="WP_279243511.1">
    <property type="nucleotide sequence ID" value="NZ_SHNN01000001.1"/>
</dbReference>
<proteinExistence type="predicted"/>
<dbReference type="Proteomes" id="UP001143362">
    <property type="component" value="Unassembled WGS sequence"/>
</dbReference>
<sequence>MRLKLFTRLMLVLVMLLLVLPMVVPGPDGTPVMQPSDWLDPKGWRLPTLESLGLAGLEIPDIEIFRDEPDGVVSAGQTLPGLEADSDPYYRWQDQQGVWHFSDQAPADDDQVAPRALPVISNRIQPASSDNGSGAQTPMDSKIVPLQNVPGAVSREALEQQLEEAHRRRMGAEL</sequence>
<keyword evidence="4" id="KW-1185">Reference proteome</keyword>
<feature type="region of interest" description="Disordered" evidence="1">
    <location>
        <begin position="122"/>
        <end position="155"/>
    </location>
</feature>
<feature type="compositionally biased region" description="Polar residues" evidence="1">
    <location>
        <begin position="122"/>
        <end position="139"/>
    </location>
</feature>
<evidence type="ECO:0000256" key="1">
    <source>
        <dbReference type="SAM" id="MobiDB-lite"/>
    </source>
</evidence>
<dbReference type="Pfam" id="PF13511">
    <property type="entry name" value="DUF4124"/>
    <property type="match status" value="1"/>
</dbReference>
<comment type="caution">
    <text evidence="3">The sequence shown here is derived from an EMBL/GenBank/DDBJ whole genome shotgun (WGS) entry which is preliminary data.</text>
</comment>
<name>A0ABT3TB74_9GAMM</name>